<dbReference type="EMBL" id="RBXO01000001">
    <property type="protein sequence ID" value="RKT56216.1"/>
    <property type="molecule type" value="Genomic_DNA"/>
</dbReference>
<reference evidence="6 7" key="1">
    <citation type="submission" date="2018-10" db="EMBL/GenBank/DDBJ databases">
        <title>Sequencing the genomes of 1000 actinobacteria strains.</title>
        <authorList>
            <person name="Klenk H.-P."/>
        </authorList>
    </citation>
    <scope>NUCLEOTIDE SEQUENCE [LARGE SCALE GENOMIC DNA]</scope>
    <source>
        <strain evidence="6 7">DSM 43800</strain>
    </source>
</reference>
<sequence>MTPRPDHVDVAAYVLGILDEDEVDAFENHLAQCRRCALDLRDLAVLPDLLDEADANGMLRGNAGERPDGRSVRAMLDSVSRERSRRRRDTALLSAVAAVLLVALTAAVTVSLTPSSDDVRAAPTTSSAEAAPAEEFPTEEDPAEADSTEVPGPTAVAKNAPEAAGTFTRTDSATGVRASVTATSHPWGTAVTLEAKGVKGPTRCELVANSRAGETVVVGSWLVDPSTPDGPPLHLDTSVGMRWQDIAEFSVRDTRTNATLVRLPTD</sequence>
<feature type="domain" description="Putative zinc-finger" evidence="5">
    <location>
        <begin position="11"/>
        <end position="37"/>
    </location>
</feature>
<dbReference type="Pfam" id="PF13490">
    <property type="entry name" value="zf-HC2"/>
    <property type="match status" value="1"/>
</dbReference>
<dbReference type="InterPro" id="IPR027383">
    <property type="entry name" value="Znf_put"/>
</dbReference>
<evidence type="ECO:0000313" key="7">
    <source>
        <dbReference type="Proteomes" id="UP000282084"/>
    </source>
</evidence>
<evidence type="ECO:0000256" key="2">
    <source>
        <dbReference type="ARBA" id="ARBA00023163"/>
    </source>
</evidence>
<evidence type="ECO:0000256" key="4">
    <source>
        <dbReference type="SAM" id="Phobius"/>
    </source>
</evidence>
<keyword evidence="2" id="KW-0804">Transcription</keyword>
<dbReference type="Gene3D" id="1.10.10.1320">
    <property type="entry name" value="Anti-sigma factor, zinc-finger domain"/>
    <property type="match status" value="1"/>
</dbReference>
<keyword evidence="4" id="KW-0812">Transmembrane</keyword>
<feature type="compositionally biased region" description="Low complexity" evidence="3">
    <location>
        <begin position="121"/>
        <end position="135"/>
    </location>
</feature>
<dbReference type="RefSeq" id="WP_121007820.1">
    <property type="nucleotide sequence ID" value="NZ_RBXO01000001.1"/>
</dbReference>
<evidence type="ECO:0000256" key="3">
    <source>
        <dbReference type="SAM" id="MobiDB-lite"/>
    </source>
</evidence>
<dbReference type="OrthoDB" id="5185837at2"/>
<feature type="compositionally biased region" description="Acidic residues" evidence="3">
    <location>
        <begin position="136"/>
        <end position="147"/>
    </location>
</feature>
<accession>A0A495W3G5</accession>
<dbReference type="Proteomes" id="UP000282084">
    <property type="component" value="Unassembled WGS sequence"/>
</dbReference>
<feature type="transmembrane region" description="Helical" evidence="4">
    <location>
        <begin position="91"/>
        <end position="112"/>
    </location>
</feature>
<dbReference type="InterPro" id="IPR041916">
    <property type="entry name" value="Anti_sigma_zinc_sf"/>
</dbReference>
<keyword evidence="4" id="KW-0472">Membrane</keyword>
<proteinExistence type="predicted"/>
<evidence type="ECO:0000259" key="5">
    <source>
        <dbReference type="Pfam" id="PF13490"/>
    </source>
</evidence>
<evidence type="ECO:0000256" key="1">
    <source>
        <dbReference type="ARBA" id="ARBA00023015"/>
    </source>
</evidence>
<keyword evidence="7" id="KW-1185">Reference proteome</keyword>
<keyword evidence="1" id="KW-0805">Transcription regulation</keyword>
<gene>
    <name evidence="6" type="ORF">C8E97_4905</name>
</gene>
<evidence type="ECO:0000313" key="6">
    <source>
        <dbReference type="EMBL" id="RKT56216.1"/>
    </source>
</evidence>
<organism evidence="6 7">
    <name type="scientific">Saccharothrix australiensis</name>
    <dbReference type="NCBI Taxonomy" id="2072"/>
    <lineage>
        <taxon>Bacteria</taxon>
        <taxon>Bacillati</taxon>
        <taxon>Actinomycetota</taxon>
        <taxon>Actinomycetes</taxon>
        <taxon>Pseudonocardiales</taxon>
        <taxon>Pseudonocardiaceae</taxon>
        <taxon>Saccharothrix</taxon>
    </lineage>
</organism>
<comment type="caution">
    <text evidence="6">The sequence shown here is derived from an EMBL/GenBank/DDBJ whole genome shotgun (WGS) entry which is preliminary data.</text>
</comment>
<feature type="region of interest" description="Disordered" evidence="3">
    <location>
        <begin position="115"/>
        <end position="152"/>
    </location>
</feature>
<keyword evidence="4" id="KW-1133">Transmembrane helix</keyword>
<protein>
    <submittedName>
        <fullName evidence="6">Putative zinc finger protein</fullName>
    </submittedName>
</protein>
<dbReference type="AlphaFoldDB" id="A0A495W3G5"/>
<feature type="region of interest" description="Disordered" evidence="3">
    <location>
        <begin position="59"/>
        <end position="84"/>
    </location>
</feature>
<name>A0A495W3G5_9PSEU</name>